<dbReference type="OrthoDB" id="18978at2759"/>
<dbReference type="InterPro" id="IPR016024">
    <property type="entry name" value="ARM-type_fold"/>
</dbReference>
<dbReference type="PANTHER" id="PTHR12354">
    <property type="entry name" value="INTERFERON-RELATED DEVELOPMENTAL REGULATOR"/>
    <property type="match status" value="1"/>
</dbReference>
<feature type="compositionally biased region" description="Basic residues" evidence="2">
    <location>
        <begin position="436"/>
        <end position="450"/>
    </location>
</feature>
<evidence type="ECO:0000313" key="5">
    <source>
        <dbReference type="Proteomes" id="UP000265703"/>
    </source>
</evidence>
<evidence type="ECO:0000313" key="4">
    <source>
        <dbReference type="EMBL" id="RIA80969.1"/>
    </source>
</evidence>
<comment type="similarity">
    <text evidence="1">Belongs to the IFRD family.</text>
</comment>
<dbReference type="InterPro" id="IPR039777">
    <property type="entry name" value="IFRD"/>
</dbReference>
<accession>A0A397S841</accession>
<feature type="region of interest" description="Disordered" evidence="2">
    <location>
        <begin position="1"/>
        <end position="60"/>
    </location>
</feature>
<dbReference type="InterPro" id="IPR007701">
    <property type="entry name" value="Interferon-rel_develop_reg_N"/>
</dbReference>
<dbReference type="SUPFAM" id="SSF48371">
    <property type="entry name" value="ARM repeat"/>
    <property type="match status" value="1"/>
</dbReference>
<feature type="compositionally biased region" description="Polar residues" evidence="2">
    <location>
        <begin position="48"/>
        <end position="60"/>
    </location>
</feature>
<sequence>MSQNLRKKAAARASRRASNNAGPTLASILAIGTPMSSRQNTDEEDVWSETSADTLDSWTSTGSRAEDVIIEEGDSWEDEVLQSIDNLEEKRTSTREDALAKLIRLLSHKYAANILNSRRDTLLDMLNRSVKKDKSYKENKLAVKGEGQETMYHDVLSLLKYTITNTVSTEVKSACIKTLALACFIAGSQTEAFELLDFFVEIIITNGKSVNAINDGVTLTSALNAYGLLYAGLWGDSKKVAGMAREEFERVMPAHIKQLESSTMEVRVASGENIALMFETLGIGKVDSTEEWGQEQDDESDEGYFDYNEMGRLTQLLSTLAKDSNRHRGKTERKVQRSAFRDILKTVEDGERVQEKLKFKKQTIYFSTWAKIVELNAFRDVLAEGLHVHFLENELLQDLFNFVPPRTVAVNQGSRPNSAMSFHTAGSDTDSSIASKKVKNKKIKNRKNSKRRGDFLEVG</sequence>
<dbReference type="EMBL" id="QKYT01000871">
    <property type="protein sequence ID" value="RIA80969.1"/>
    <property type="molecule type" value="Genomic_DNA"/>
</dbReference>
<proteinExistence type="inferred from homology"/>
<protein>
    <submittedName>
        <fullName evidence="4">Interferon-related developmental regulator-domain-containing protein</fullName>
    </submittedName>
</protein>
<name>A0A397S841_9GLOM</name>
<dbReference type="Proteomes" id="UP000265703">
    <property type="component" value="Unassembled WGS sequence"/>
</dbReference>
<keyword evidence="5" id="KW-1185">Reference proteome</keyword>
<evidence type="ECO:0000256" key="2">
    <source>
        <dbReference type="SAM" id="MobiDB-lite"/>
    </source>
</evidence>
<evidence type="ECO:0000256" key="1">
    <source>
        <dbReference type="ARBA" id="ARBA00008828"/>
    </source>
</evidence>
<comment type="caution">
    <text evidence="4">The sequence shown here is derived from an EMBL/GenBank/DDBJ whole genome shotgun (WGS) entry which is preliminary data.</text>
</comment>
<dbReference type="Pfam" id="PF05004">
    <property type="entry name" value="IFRD"/>
    <property type="match status" value="1"/>
</dbReference>
<organism evidence="4 5">
    <name type="scientific">Glomus cerebriforme</name>
    <dbReference type="NCBI Taxonomy" id="658196"/>
    <lineage>
        <taxon>Eukaryota</taxon>
        <taxon>Fungi</taxon>
        <taxon>Fungi incertae sedis</taxon>
        <taxon>Mucoromycota</taxon>
        <taxon>Glomeromycotina</taxon>
        <taxon>Glomeromycetes</taxon>
        <taxon>Glomerales</taxon>
        <taxon>Glomeraceae</taxon>
        <taxon>Glomus</taxon>
    </lineage>
</organism>
<dbReference type="AlphaFoldDB" id="A0A397S841"/>
<feature type="compositionally biased region" description="Basic residues" evidence="2">
    <location>
        <begin position="1"/>
        <end position="15"/>
    </location>
</feature>
<dbReference type="STRING" id="658196.A0A397S841"/>
<dbReference type="PANTHER" id="PTHR12354:SF1">
    <property type="entry name" value="INTERFERON-RELATED DEVELOPMENTAL REGULATOR 1"/>
    <property type="match status" value="1"/>
</dbReference>
<feature type="compositionally biased region" description="Polar residues" evidence="2">
    <location>
        <begin position="413"/>
        <end position="430"/>
    </location>
</feature>
<feature type="region of interest" description="Disordered" evidence="2">
    <location>
        <begin position="413"/>
        <end position="459"/>
    </location>
</feature>
<reference evidence="4 5" key="1">
    <citation type="submission" date="2018-06" db="EMBL/GenBank/DDBJ databases">
        <title>Comparative genomics reveals the genomic features of Rhizophagus irregularis, R. cerebriforme, R. diaphanum and Gigaspora rosea, and their symbiotic lifestyle signature.</title>
        <authorList>
            <person name="Morin E."/>
            <person name="San Clemente H."/>
            <person name="Chen E.C.H."/>
            <person name="De La Providencia I."/>
            <person name="Hainaut M."/>
            <person name="Kuo A."/>
            <person name="Kohler A."/>
            <person name="Murat C."/>
            <person name="Tang N."/>
            <person name="Roy S."/>
            <person name="Loubradou J."/>
            <person name="Henrissat B."/>
            <person name="Grigoriev I.V."/>
            <person name="Corradi N."/>
            <person name="Roux C."/>
            <person name="Martin F.M."/>
        </authorList>
    </citation>
    <scope>NUCLEOTIDE SEQUENCE [LARGE SCALE GENOMIC DNA]</scope>
    <source>
        <strain evidence="4 5">DAOM 227022</strain>
    </source>
</reference>
<feature type="domain" description="Interferon-related developmental regulator N-terminal" evidence="3">
    <location>
        <begin position="62"/>
        <end position="348"/>
    </location>
</feature>
<gene>
    <name evidence="4" type="ORF">C1645_744865</name>
</gene>
<evidence type="ECO:0000259" key="3">
    <source>
        <dbReference type="Pfam" id="PF05004"/>
    </source>
</evidence>